<evidence type="ECO:0000313" key="1">
    <source>
        <dbReference type="EMBL" id="KAJ7536373.1"/>
    </source>
</evidence>
<sequence>MKATGPRSLQRCNTRRTSTSPERYSEGSIRPSALRLCVHAVACLVSLILGFRFSREALLVVVAFRHSPGDSISQKLSSNLDRISEPEIGLKFPYVPGKATDDAAPEKLPLDSKLTVPPVKSSRVHVGRHEILIRPWPRPNPLEVAVAHALLQRVQQEQRRLYVAGEWRRVIVITPTFSRTFQWAHLTGLMHTLMSVPGPLTWIVVEAGGVSNETASLLARSGLECFHLSVDQSMPAAWSQREPMESLMRVTALRFVRERKLDGVIVFADDSNTHSLRLFDEVQNVKWLGAVSVGILGNYVSTQDTQELQGLSEEGRQLVSVQGPACNESCHLIGWHILPRLEQSVKFDDVSKTVVSTKDLVWAGFVLNSRILWEDAEKPDYISDWDEWTSNQVVPSSPLGLVKNQVFVEPLGNCGREVLLWWLRIEARADSKFPSRWVIDPPLEVVVPSKRTPWPEARFEQPSLVHSAESLNQSDKHRVKHSGRTRSKQGARHSNKRRQGLPSKVEDFTISQGQ</sequence>
<gene>
    <name evidence="1" type="ORF">O6H91_12G066400</name>
</gene>
<reference evidence="2" key="1">
    <citation type="journal article" date="2024" name="Proc. Natl. Acad. Sci. U.S.A.">
        <title>Extraordinary preservation of gene collinearity over three hundred million years revealed in homosporous lycophytes.</title>
        <authorList>
            <person name="Li C."/>
            <person name="Wickell D."/>
            <person name="Kuo L.Y."/>
            <person name="Chen X."/>
            <person name="Nie B."/>
            <person name="Liao X."/>
            <person name="Peng D."/>
            <person name="Ji J."/>
            <person name="Jenkins J."/>
            <person name="Williams M."/>
            <person name="Shu S."/>
            <person name="Plott C."/>
            <person name="Barry K."/>
            <person name="Rajasekar S."/>
            <person name="Grimwood J."/>
            <person name="Han X."/>
            <person name="Sun S."/>
            <person name="Hou Z."/>
            <person name="He W."/>
            <person name="Dai G."/>
            <person name="Sun C."/>
            <person name="Schmutz J."/>
            <person name="Leebens-Mack J.H."/>
            <person name="Li F.W."/>
            <person name="Wang L."/>
        </authorList>
    </citation>
    <scope>NUCLEOTIDE SEQUENCE [LARGE SCALE GENOMIC DNA]</scope>
    <source>
        <strain evidence="2">cv. PW_Plant_1</strain>
    </source>
</reference>
<comment type="caution">
    <text evidence="1">The sequence shown here is derived from an EMBL/GenBank/DDBJ whole genome shotgun (WGS) entry which is preliminary data.</text>
</comment>
<protein>
    <submittedName>
        <fullName evidence="1">Uncharacterized protein</fullName>
    </submittedName>
</protein>
<evidence type="ECO:0000313" key="2">
    <source>
        <dbReference type="Proteomes" id="UP001162992"/>
    </source>
</evidence>
<accession>A0ACC2C2X5</accession>
<organism evidence="1 2">
    <name type="scientific">Diphasiastrum complanatum</name>
    <name type="common">Issler's clubmoss</name>
    <name type="synonym">Lycopodium complanatum</name>
    <dbReference type="NCBI Taxonomy" id="34168"/>
    <lineage>
        <taxon>Eukaryota</taxon>
        <taxon>Viridiplantae</taxon>
        <taxon>Streptophyta</taxon>
        <taxon>Embryophyta</taxon>
        <taxon>Tracheophyta</taxon>
        <taxon>Lycopodiopsida</taxon>
        <taxon>Lycopodiales</taxon>
        <taxon>Lycopodiaceae</taxon>
        <taxon>Lycopodioideae</taxon>
        <taxon>Diphasiastrum</taxon>
    </lineage>
</organism>
<name>A0ACC2C2X5_DIPCM</name>
<keyword evidence="2" id="KW-1185">Reference proteome</keyword>
<proteinExistence type="predicted"/>
<dbReference type="Proteomes" id="UP001162992">
    <property type="component" value="Chromosome 12"/>
</dbReference>
<dbReference type="EMBL" id="CM055103">
    <property type="protein sequence ID" value="KAJ7536373.1"/>
    <property type="molecule type" value="Genomic_DNA"/>
</dbReference>